<name>A0ABY9P8R5_9GAMM</name>
<dbReference type="RefSeq" id="WP_309151377.1">
    <property type="nucleotide sequence ID" value="NZ_CP133568.1"/>
</dbReference>
<dbReference type="InterPro" id="IPR000182">
    <property type="entry name" value="GNAT_dom"/>
</dbReference>
<organism evidence="2 3">
    <name type="scientific">Lysobacter yananisis</name>
    <dbReference type="NCBI Taxonomy" id="1003114"/>
    <lineage>
        <taxon>Bacteria</taxon>
        <taxon>Pseudomonadati</taxon>
        <taxon>Pseudomonadota</taxon>
        <taxon>Gammaproteobacteria</taxon>
        <taxon>Lysobacterales</taxon>
        <taxon>Lysobacteraceae</taxon>
        <taxon>Lysobacter</taxon>
    </lineage>
</organism>
<accession>A0ABY9P8R5</accession>
<evidence type="ECO:0000313" key="2">
    <source>
        <dbReference type="EMBL" id="WMT02247.1"/>
    </source>
</evidence>
<sequence length="223" mass="23976">MPERKPSDHHAMPAIDPALVLAWQTAHCIARNAPAPVPDRGGWRVDTHSDKETRRWVFPRLCDGLREIAEEITAPLHYLKLAGTAEELRSALPPCWEIQPANYFMIATAAPTDTRPLPPGYTLELHRAGAFARASVIAPDGELAASGNAAKTADAFVYDRIETAPDHRRKGLGLAVMAALATANTSAATPQLLVATEDGRSLYARLGWSMLGPFATAVIPAGE</sequence>
<reference evidence="2 3" key="1">
    <citation type="submission" date="2023-08" db="EMBL/GenBank/DDBJ databases">
        <title>The whole genome sequence of Lysobacter yananisis.</title>
        <authorList>
            <person name="Sun H."/>
        </authorList>
    </citation>
    <scope>NUCLEOTIDE SEQUENCE [LARGE SCALE GENOMIC DNA]</scope>
    <source>
        <strain evidence="2 3">SNNU513</strain>
    </source>
</reference>
<dbReference type="Gene3D" id="3.40.630.30">
    <property type="match status" value="1"/>
</dbReference>
<dbReference type="PROSITE" id="PS51186">
    <property type="entry name" value="GNAT"/>
    <property type="match status" value="1"/>
</dbReference>
<dbReference type="EMBL" id="CP133568">
    <property type="protein sequence ID" value="WMT02247.1"/>
    <property type="molecule type" value="Genomic_DNA"/>
</dbReference>
<proteinExistence type="predicted"/>
<gene>
    <name evidence="2" type="ORF">RDV84_20105</name>
</gene>
<keyword evidence="3" id="KW-1185">Reference proteome</keyword>
<feature type="domain" description="N-acetyltransferase" evidence="1">
    <location>
        <begin position="86"/>
        <end position="223"/>
    </location>
</feature>
<protein>
    <recommendedName>
        <fullName evidence="1">N-acetyltransferase domain-containing protein</fullName>
    </recommendedName>
</protein>
<dbReference type="Proteomes" id="UP001229313">
    <property type="component" value="Chromosome"/>
</dbReference>
<dbReference type="SUPFAM" id="SSF55729">
    <property type="entry name" value="Acyl-CoA N-acyltransferases (Nat)"/>
    <property type="match status" value="1"/>
</dbReference>
<evidence type="ECO:0000259" key="1">
    <source>
        <dbReference type="PROSITE" id="PS51186"/>
    </source>
</evidence>
<evidence type="ECO:0000313" key="3">
    <source>
        <dbReference type="Proteomes" id="UP001229313"/>
    </source>
</evidence>
<dbReference type="InterPro" id="IPR016181">
    <property type="entry name" value="Acyl_CoA_acyltransferase"/>
</dbReference>